<name>A0ABY7WNP3_9LACO</name>
<proteinExistence type="predicted"/>
<dbReference type="EMBL" id="CP117884">
    <property type="protein sequence ID" value="WDF81809.1"/>
    <property type="molecule type" value="Genomic_DNA"/>
</dbReference>
<evidence type="ECO:0000313" key="1">
    <source>
        <dbReference type="EMBL" id="WDF81809.1"/>
    </source>
</evidence>
<accession>A0ABY7WNP3</accession>
<dbReference type="Proteomes" id="UP001220377">
    <property type="component" value="Chromosome"/>
</dbReference>
<protein>
    <submittedName>
        <fullName evidence="1">Uncharacterized protein</fullName>
    </submittedName>
</protein>
<gene>
    <name evidence="1" type="ORF">PQ472_07705</name>
</gene>
<keyword evidence="2" id="KW-1185">Reference proteome</keyword>
<dbReference type="RefSeq" id="WP_274258812.1">
    <property type="nucleotide sequence ID" value="NZ_CP117884.1"/>
</dbReference>
<evidence type="ECO:0000313" key="2">
    <source>
        <dbReference type="Proteomes" id="UP001220377"/>
    </source>
</evidence>
<organism evidence="1 2">
    <name type="scientific">Lacticaseibacillus pabuli</name>
    <dbReference type="NCBI Taxonomy" id="3025672"/>
    <lineage>
        <taxon>Bacteria</taxon>
        <taxon>Bacillati</taxon>
        <taxon>Bacillota</taxon>
        <taxon>Bacilli</taxon>
        <taxon>Lactobacillales</taxon>
        <taxon>Lactobacillaceae</taxon>
        <taxon>Lacticaseibacillus</taxon>
    </lineage>
</organism>
<reference evidence="1 2" key="1">
    <citation type="submission" date="2023-02" db="EMBL/GenBank/DDBJ databases">
        <title>Genome sequence of Lacticaseibacillus sp. KACC 23028.</title>
        <authorList>
            <person name="Kim S."/>
            <person name="Heo J."/>
            <person name="Kwon S.-W."/>
        </authorList>
    </citation>
    <scope>NUCLEOTIDE SEQUENCE [LARGE SCALE GENOMIC DNA]</scope>
    <source>
        <strain evidence="1 2">KACC 23028</strain>
    </source>
</reference>
<sequence length="63" mass="7108">MYQMIRDVVTNLHGYTINDVLATDIDDLHAVLATDETDKTKPKPIGSSRDNPMDLMDFVKKIS</sequence>